<keyword evidence="6" id="KW-1185">Reference proteome</keyword>
<accession>A0AAV7K5F2</accession>
<dbReference type="Gene3D" id="2.40.10.120">
    <property type="match status" value="1"/>
</dbReference>
<gene>
    <name evidence="5" type="ORF">LOD99_1323</name>
</gene>
<reference evidence="5 6" key="1">
    <citation type="journal article" date="2023" name="BMC Biol.">
        <title>The compact genome of the sponge Oopsacas minuta (Hexactinellida) is lacking key metazoan core genes.</title>
        <authorList>
            <person name="Santini S."/>
            <person name="Schenkelaars Q."/>
            <person name="Jourda C."/>
            <person name="Duchesne M."/>
            <person name="Belahbib H."/>
            <person name="Rocher C."/>
            <person name="Selva M."/>
            <person name="Riesgo A."/>
            <person name="Vervoort M."/>
            <person name="Leys S.P."/>
            <person name="Kodjabachian L."/>
            <person name="Le Bivic A."/>
            <person name="Borchiellini C."/>
            <person name="Claverie J.M."/>
            <person name="Renard E."/>
        </authorList>
    </citation>
    <scope>NUCLEOTIDE SEQUENCE [LARGE SCALE GENOMIC DNA]</scope>
    <source>
        <strain evidence="5">SPO-2</strain>
    </source>
</reference>
<dbReference type="SUPFAM" id="SSF50494">
    <property type="entry name" value="Trypsin-like serine proteases"/>
    <property type="match status" value="1"/>
</dbReference>
<dbReference type="AlphaFoldDB" id="A0AAV7K5F2"/>
<dbReference type="InterPro" id="IPR009003">
    <property type="entry name" value="Peptidase_S1_PA"/>
</dbReference>
<comment type="caution">
    <text evidence="5">The sequence shown here is derived from an EMBL/GenBank/DDBJ whole genome shotgun (WGS) entry which is preliminary data.</text>
</comment>
<protein>
    <submittedName>
        <fullName evidence="5">Serine protease HTRA2, mitochondrial-like</fullName>
    </submittedName>
</protein>
<comment type="similarity">
    <text evidence="1">Belongs to the peptidase S1C family.</text>
</comment>
<dbReference type="PRINTS" id="PR00834">
    <property type="entry name" value="PROTEASES2C"/>
</dbReference>
<evidence type="ECO:0000313" key="5">
    <source>
        <dbReference type="EMBL" id="KAI6656527.1"/>
    </source>
</evidence>
<keyword evidence="2 5" id="KW-0645">Protease</keyword>
<keyword evidence="3" id="KW-0378">Hydrolase</keyword>
<dbReference type="SUPFAM" id="SSF50156">
    <property type="entry name" value="PDZ domain-like"/>
    <property type="match status" value="1"/>
</dbReference>
<dbReference type="PANTHER" id="PTHR22939:SF129">
    <property type="entry name" value="SERINE PROTEASE HTRA2, MITOCHONDRIAL"/>
    <property type="match status" value="1"/>
</dbReference>
<dbReference type="Pfam" id="PF13365">
    <property type="entry name" value="Trypsin_2"/>
    <property type="match status" value="1"/>
</dbReference>
<dbReference type="PROSITE" id="PS50106">
    <property type="entry name" value="PDZ"/>
    <property type="match status" value="1"/>
</dbReference>
<dbReference type="PANTHER" id="PTHR22939">
    <property type="entry name" value="SERINE PROTEASE FAMILY S1C HTRA-RELATED"/>
    <property type="match status" value="1"/>
</dbReference>
<feature type="domain" description="PDZ" evidence="4">
    <location>
        <begin position="307"/>
        <end position="360"/>
    </location>
</feature>
<evidence type="ECO:0000256" key="3">
    <source>
        <dbReference type="ARBA" id="ARBA00022801"/>
    </source>
</evidence>
<dbReference type="InterPro" id="IPR001478">
    <property type="entry name" value="PDZ"/>
</dbReference>
<evidence type="ECO:0000256" key="2">
    <source>
        <dbReference type="ARBA" id="ARBA00022670"/>
    </source>
</evidence>
<dbReference type="Proteomes" id="UP001165289">
    <property type="component" value="Unassembled WGS sequence"/>
</dbReference>
<proteinExistence type="inferred from homology"/>
<name>A0AAV7K5F2_9METZ</name>
<dbReference type="GO" id="GO:0004252">
    <property type="term" value="F:serine-type endopeptidase activity"/>
    <property type="evidence" value="ECO:0007669"/>
    <property type="project" value="InterPro"/>
</dbReference>
<evidence type="ECO:0000259" key="4">
    <source>
        <dbReference type="PROSITE" id="PS50106"/>
    </source>
</evidence>
<evidence type="ECO:0000256" key="1">
    <source>
        <dbReference type="ARBA" id="ARBA00010541"/>
    </source>
</evidence>
<dbReference type="InterPro" id="IPR036034">
    <property type="entry name" value="PDZ_sf"/>
</dbReference>
<dbReference type="GO" id="GO:0012501">
    <property type="term" value="P:programmed cell death"/>
    <property type="evidence" value="ECO:0007669"/>
    <property type="project" value="TreeGrafter"/>
</dbReference>
<dbReference type="GO" id="GO:0006508">
    <property type="term" value="P:proteolysis"/>
    <property type="evidence" value="ECO:0007669"/>
    <property type="project" value="UniProtKB-KW"/>
</dbReference>
<dbReference type="EMBL" id="JAKMXF010000144">
    <property type="protein sequence ID" value="KAI6656527.1"/>
    <property type="molecule type" value="Genomic_DNA"/>
</dbReference>
<dbReference type="GO" id="GO:0043065">
    <property type="term" value="P:positive regulation of apoptotic process"/>
    <property type="evidence" value="ECO:0007669"/>
    <property type="project" value="TreeGrafter"/>
</dbReference>
<organism evidence="5 6">
    <name type="scientific">Oopsacas minuta</name>
    <dbReference type="NCBI Taxonomy" id="111878"/>
    <lineage>
        <taxon>Eukaryota</taxon>
        <taxon>Metazoa</taxon>
        <taxon>Porifera</taxon>
        <taxon>Hexactinellida</taxon>
        <taxon>Hexasterophora</taxon>
        <taxon>Lyssacinosida</taxon>
        <taxon>Leucopsacidae</taxon>
        <taxon>Oopsacas</taxon>
    </lineage>
</organism>
<dbReference type="InterPro" id="IPR041489">
    <property type="entry name" value="PDZ_6"/>
</dbReference>
<dbReference type="InterPro" id="IPR001940">
    <property type="entry name" value="Peptidase_S1C"/>
</dbReference>
<dbReference type="SMART" id="SM00228">
    <property type="entry name" value="PDZ"/>
    <property type="match status" value="1"/>
</dbReference>
<dbReference type="Gene3D" id="2.30.42.10">
    <property type="match status" value="1"/>
</dbReference>
<evidence type="ECO:0000313" key="6">
    <source>
        <dbReference type="Proteomes" id="UP001165289"/>
    </source>
</evidence>
<dbReference type="Pfam" id="PF17820">
    <property type="entry name" value="PDZ_6"/>
    <property type="match status" value="1"/>
</dbReference>
<sequence length="380" mass="41363">MFRRISRLLFTESPRSFRLQKNITFPSIALSLASFYYWYYHYHTRHITTTSPIISTASCLDKPNSLRNKMNFLADVCDKVLPSVVYIESSGGGKLFHMGSGGSGFIIQTNGLVLTNAHVTAGAKSVTVRLHDNKTLKGLVVAIDQFKDLALIQLNVVSPLPALKLVSTEDLRAGEMVLALGSPLRLANTITSGIVSQANRRSDELGLRGEMSYIQTDATIISGNSGGPLVNLDGEVIGINTLTAGPGVSFAIPSDYAIKMIQKLTSNNTVLKPNYYLGVQMLSLTPQLVHSLLERTTDSYPDDVREGVLIATVNTHSPANTAGLRKGDIVTQVNGKPIKTASEILKNIPEGKSMKLRIIRRNTSSPILITVTPELVEWID</sequence>